<protein>
    <recommendedName>
        <fullName evidence="3">Zinc finger GRF-type domain-containing protein</fullName>
    </recommendedName>
</protein>
<reference evidence="1 2" key="1">
    <citation type="journal article" date="2020" name="IScience">
        <title>Genome Sequencing of the Endangered Kingdonia uniflora (Circaeasteraceae, Ranunculales) Reveals Potential Mechanisms of Evolutionary Specialization.</title>
        <authorList>
            <person name="Sun Y."/>
            <person name="Deng T."/>
            <person name="Zhang A."/>
            <person name="Moore M.J."/>
            <person name="Landis J.B."/>
            <person name="Lin N."/>
            <person name="Zhang H."/>
            <person name="Zhang X."/>
            <person name="Huang J."/>
            <person name="Zhang X."/>
            <person name="Sun H."/>
            <person name="Wang H."/>
        </authorList>
    </citation>
    <scope>NUCLEOTIDE SEQUENCE [LARGE SCALE GENOMIC DNA]</scope>
    <source>
        <strain evidence="1">TB1705</strain>
        <tissue evidence="1">Leaf</tissue>
    </source>
</reference>
<comment type="caution">
    <text evidence="1">The sequence shown here is derived from an EMBL/GenBank/DDBJ whole genome shotgun (WGS) entry which is preliminary data.</text>
</comment>
<evidence type="ECO:0000313" key="2">
    <source>
        <dbReference type="Proteomes" id="UP000541444"/>
    </source>
</evidence>
<gene>
    <name evidence="1" type="ORF">GIB67_014338</name>
</gene>
<proteinExistence type="predicted"/>
<evidence type="ECO:0008006" key="3">
    <source>
        <dbReference type="Google" id="ProtNLM"/>
    </source>
</evidence>
<evidence type="ECO:0000313" key="1">
    <source>
        <dbReference type="EMBL" id="KAF6170408.1"/>
    </source>
</evidence>
<sequence length="118" mass="13225">MPSSGYLMPSRSQNVSLGHHSMGDILVWKECPWRTTNCGYGAPRNLCTSKIEATKGQKFLKCINSQCLKFVWLKEAMQAEKNNSDEEINKNGQLNAKMTVSMDLNDFCRGFKGKTTLG</sequence>
<dbReference type="EMBL" id="JACGCM010000589">
    <property type="protein sequence ID" value="KAF6170408.1"/>
    <property type="molecule type" value="Genomic_DNA"/>
</dbReference>
<organism evidence="1 2">
    <name type="scientific">Kingdonia uniflora</name>
    <dbReference type="NCBI Taxonomy" id="39325"/>
    <lineage>
        <taxon>Eukaryota</taxon>
        <taxon>Viridiplantae</taxon>
        <taxon>Streptophyta</taxon>
        <taxon>Embryophyta</taxon>
        <taxon>Tracheophyta</taxon>
        <taxon>Spermatophyta</taxon>
        <taxon>Magnoliopsida</taxon>
        <taxon>Ranunculales</taxon>
        <taxon>Circaeasteraceae</taxon>
        <taxon>Kingdonia</taxon>
    </lineage>
</organism>
<dbReference type="Proteomes" id="UP000541444">
    <property type="component" value="Unassembled WGS sequence"/>
</dbReference>
<accession>A0A7J7NU24</accession>
<name>A0A7J7NU24_9MAGN</name>
<dbReference type="AlphaFoldDB" id="A0A7J7NU24"/>
<keyword evidence="2" id="KW-1185">Reference proteome</keyword>